<evidence type="ECO:0000256" key="1">
    <source>
        <dbReference type="ARBA" id="ARBA00004123"/>
    </source>
</evidence>
<feature type="domain" description="Chromo" evidence="3">
    <location>
        <begin position="220"/>
        <end position="279"/>
    </location>
</feature>
<gene>
    <name evidence="5" type="primary">LOC121209848</name>
</gene>
<dbReference type="Gene3D" id="2.40.50.40">
    <property type="match status" value="1"/>
</dbReference>
<accession>A0ABM2Z649</accession>
<proteinExistence type="predicted"/>
<evidence type="ECO:0000313" key="5">
    <source>
        <dbReference type="RefSeq" id="XP_040937504.1"/>
    </source>
</evidence>
<dbReference type="InterPro" id="IPR023779">
    <property type="entry name" value="Chromodomain_CS"/>
</dbReference>
<evidence type="ECO:0000313" key="4">
    <source>
        <dbReference type="Proteomes" id="UP000818029"/>
    </source>
</evidence>
<evidence type="ECO:0000256" key="2">
    <source>
        <dbReference type="ARBA" id="ARBA00023242"/>
    </source>
</evidence>
<dbReference type="Pfam" id="PF24626">
    <property type="entry name" value="SH3_Tf2-1"/>
    <property type="match status" value="1"/>
</dbReference>
<reference evidence="4" key="1">
    <citation type="journal article" date="2020" name="Nat. Genet.">
        <title>Genomic diversifications of five Gossypium allopolyploid species and their impact on cotton improvement.</title>
        <authorList>
            <person name="Chen Z.J."/>
            <person name="Sreedasyam A."/>
            <person name="Ando A."/>
            <person name="Song Q."/>
            <person name="De Santiago L.M."/>
            <person name="Hulse-Kemp A.M."/>
            <person name="Ding M."/>
            <person name="Ye W."/>
            <person name="Kirkbride R.C."/>
            <person name="Jenkins J."/>
            <person name="Plott C."/>
            <person name="Lovell J."/>
            <person name="Lin Y.M."/>
            <person name="Vaughn R."/>
            <person name="Liu B."/>
            <person name="Simpson S."/>
            <person name="Scheffler B.E."/>
            <person name="Wen L."/>
            <person name="Saski C.A."/>
            <person name="Grover C.E."/>
            <person name="Hu G."/>
            <person name="Conover J.L."/>
            <person name="Carlson J.W."/>
            <person name="Shu S."/>
            <person name="Boston L.B."/>
            <person name="Williams M."/>
            <person name="Peterson D.G."/>
            <person name="McGee K."/>
            <person name="Jones D.C."/>
            <person name="Wendel J.F."/>
            <person name="Stelly D.M."/>
            <person name="Grimwood J."/>
            <person name="Schmutz J."/>
        </authorList>
    </citation>
    <scope>NUCLEOTIDE SEQUENCE [LARGE SCALE GENOMIC DNA]</scope>
    <source>
        <strain evidence="4">cv. TM-1</strain>
    </source>
</reference>
<dbReference type="InterPro" id="IPR056924">
    <property type="entry name" value="SH3_Tf2-1"/>
</dbReference>
<evidence type="ECO:0000259" key="3">
    <source>
        <dbReference type="PROSITE" id="PS50013"/>
    </source>
</evidence>
<name>A0ABM2Z649_GOSHI</name>
<dbReference type="PANTHER" id="PTHR46148:SF52">
    <property type="entry name" value="OS04G0603800 PROTEIN"/>
    <property type="match status" value="1"/>
</dbReference>
<dbReference type="InterPro" id="IPR000953">
    <property type="entry name" value="Chromo/chromo_shadow_dom"/>
</dbReference>
<dbReference type="GeneID" id="121209848"/>
<sequence length="283" mass="32981">MLLPEVDRRETQEWGQVIGVHSKIQRFSKYATFIPATKECPAEEAARLFLRHVQSGTTNQSLFEIVTGQQPLTPNAVVTHYTGPNPAAYRFAKDWQEKNDLARACLHKASKRSKKWADQNRRDVQFQVGDSVLAKLHLILRYTGLHKGLVRRYEGPFKVVKRVGKVAYKLELPPKLKVHPVFHVSMLKPFHEDQEDPNRGKSERAPMGVKVSYDREVKNIEADRVIRRKYHRPQHEYLVRWKGLPDSEASWEPAETLWQFQGKIDQFHKEDATRASLEQRRKQ</sequence>
<keyword evidence="2" id="KW-0539">Nucleus</keyword>
<comment type="subcellular location">
    <subcellularLocation>
        <location evidence="1">Nucleus</location>
    </subcellularLocation>
</comment>
<dbReference type="PROSITE" id="PS50013">
    <property type="entry name" value="CHROMO_2"/>
    <property type="match status" value="1"/>
</dbReference>
<dbReference type="PROSITE" id="PS00598">
    <property type="entry name" value="CHROMO_1"/>
    <property type="match status" value="1"/>
</dbReference>
<dbReference type="PANTHER" id="PTHR46148">
    <property type="entry name" value="CHROMO DOMAIN-CONTAINING PROTEIN"/>
    <property type="match status" value="1"/>
</dbReference>
<dbReference type="InterPro" id="IPR023780">
    <property type="entry name" value="Chromo_domain"/>
</dbReference>
<dbReference type="CDD" id="cd00024">
    <property type="entry name" value="CD_CSD"/>
    <property type="match status" value="1"/>
</dbReference>
<keyword evidence="4" id="KW-1185">Reference proteome</keyword>
<dbReference type="InterPro" id="IPR016197">
    <property type="entry name" value="Chromo-like_dom_sf"/>
</dbReference>
<dbReference type="SUPFAM" id="SSF54160">
    <property type="entry name" value="Chromo domain-like"/>
    <property type="match status" value="1"/>
</dbReference>
<dbReference type="Proteomes" id="UP000818029">
    <property type="component" value="Chromosome A11"/>
</dbReference>
<reference evidence="5" key="2">
    <citation type="submission" date="2025-08" db="UniProtKB">
        <authorList>
            <consortium name="RefSeq"/>
        </authorList>
    </citation>
    <scope>IDENTIFICATION</scope>
</reference>
<dbReference type="Pfam" id="PF00385">
    <property type="entry name" value="Chromo"/>
    <property type="match status" value="1"/>
</dbReference>
<organism evidence="4 5">
    <name type="scientific">Gossypium hirsutum</name>
    <name type="common">Upland cotton</name>
    <name type="synonym">Gossypium mexicanum</name>
    <dbReference type="NCBI Taxonomy" id="3635"/>
    <lineage>
        <taxon>Eukaryota</taxon>
        <taxon>Viridiplantae</taxon>
        <taxon>Streptophyta</taxon>
        <taxon>Embryophyta</taxon>
        <taxon>Tracheophyta</taxon>
        <taxon>Spermatophyta</taxon>
        <taxon>Magnoliopsida</taxon>
        <taxon>eudicotyledons</taxon>
        <taxon>Gunneridae</taxon>
        <taxon>Pentapetalae</taxon>
        <taxon>rosids</taxon>
        <taxon>malvids</taxon>
        <taxon>Malvales</taxon>
        <taxon>Malvaceae</taxon>
        <taxon>Malvoideae</taxon>
        <taxon>Gossypium</taxon>
    </lineage>
</organism>
<protein>
    <recommendedName>
        <fullName evidence="3">Chromo domain-containing protein</fullName>
    </recommendedName>
</protein>
<dbReference type="RefSeq" id="XP_040937504.1">
    <property type="nucleotide sequence ID" value="XM_041081570.1"/>
</dbReference>
<dbReference type="SMART" id="SM00298">
    <property type="entry name" value="CHROMO"/>
    <property type="match status" value="1"/>
</dbReference>